<reference evidence="2" key="1">
    <citation type="submission" date="2022-10" db="EMBL/GenBank/DDBJ databases">
        <title>Genome assembly of Pristionchus species.</title>
        <authorList>
            <person name="Yoshida K."/>
            <person name="Sommer R.J."/>
        </authorList>
    </citation>
    <scope>NUCLEOTIDE SEQUENCE [LARGE SCALE GENOMIC DNA]</scope>
    <source>
        <strain evidence="2">RS5460</strain>
    </source>
</reference>
<proteinExistence type="predicted"/>
<name>A0AAN5CHX0_9BILA</name>
<organism evidence="1 2">
    <name type="scientific">Pristionchus mayeri</name>
    <dbReference type="NCBI Taxonomy" id="1317129"/>
    <lineage>
        <taxon>Eukaryota</taxon>
        <taxon>Metazoa</taxon>
        <taxon>Ecdysozoa</taxon>
        <taxon>Nematoda</taxon>
        <taxon>Chromadorea</taxon>
        <taxon>Rhabditida</taxon>
        <taxon>Rhabditina</taxon>
        <taxon>Diplogasteromorpha</taxon>
        <taxon>Diplogasteroidea</taxon>
        <taxon>Neodiplogasteridae</taxon>
        <taxon>Pristionchus</taxon>
    </lineage>
</organism>
<comment type="caution">
    <text evidence="1">The sequence shown here is derived from an EMBL/GenBank/DDBJ whole genome shotgun (WGS) entry which is preliminary data.</text>
</comment>
<feature type="non-terminal residue" evidence="1">
    <location>
        <position position="1"/>
    </location>
</feature>
<protein>
    <submittedName>
        <fullName evidence="1">Uncharacterized protein</fullName>
    </submittedName>
</protein>
<gene>
    <name evidence="1" type="ORF">PMAYCL1PPCAC_14916</name>
</gene>
<evidence type="ECO:0000313" key="2">
    <source>
        <dbReference type="Proteomes" id="UP001328107"/>
    </source>
</evidence>
<keyword evidence="2" id="KW-1185">Reference proteome</keyword>
<evidence type="ECO:0000313" key="1">
    <source>
        <dbReference type="EMBL" id="GMR44721.1"/>
    </source>
</evidence>
<dbReference type="Proteomes" id="UP001328107">
    <property type="component" value="Unassembled WGS sequence"/>
</dbReference>
<accession>A0AAN5CHX0</accession>
<feature type="non-terminal residue" evidence="1">
    <location>
        <position position="86"/>
    </location>
</feature>
<sequence length="86" mass="8880">GQAGNADERLESGYVPFWVDVENGNKDGLDALAKQAAARAISIDLTRRSDDVAKAFGAEILDRITGPPLFCNSTACLAAAAGGQSV</sequence>
<dbReference type="AlphaFoldDB" id="A0AAN5CHX0"/>
<dbReference type="EMBL" id="BTRK01000004">
    <property type="protein sequence ID" value="GMR44721.1"/>
    <property type="molecule type" value="Genomic_DNA"/>
</dbReference>